<organism evidence="2 3">
    <name type="scientific">Ficus carica</name>
    <name type="common">Common fig</name>
    <dbReference type="NCBI Taxonomy" id="3494"/>
    <lineage>
        <taxon>Eukaryota</taxon>
        <taxon>Viridiplantae</taxon>
        <taxon>Streptophyta</taxon>
        <taxon>Embryophyta</taxon>
        <taxon>Tracheophyta</taxon>
        <taxon>Spermatophyta</taxon>
        <taxon>Magnoliopsida</taxon>
        <taxon>eudicotyledons</taxon>
        <taxon>Gunneridae</taxon>
        <taxon>Pentapetalae</taxon>
        <taxon>rosids</taxon>
        <taxon>fabids</taxon>
        <taxon>Rosales</taxon>
        <taxon>Moraceae</taxon>
        <taxon>Ficeae</taxon>
        <taxon>Ficus</taxon>
    </lineage>
</organism>
<keyword evidence="3" id="KW-1185">Reference proteome</keyword>
<feature type="compositionally biased region" description="Low complexity" evidence="1">
    <location>
        <begin position="1301"/>
        <end position="1317"/>
    </location>
</feature>
<name>A0AA88D448_FICCA</name>
<dbReference type="Proteomes" id="UP001187192">
    <property type="component" value="Unassembled WGS sequence"/>
</dbReference>
<feature type="region of interest" description="Disordered" evidence="1">
    <location>
        <begin position="1263"/>
        <end position="1338"/>
    </location>
</feature>
<dbReference type="PANTHER" id="PTHR31267:SF2">
    <property type="entry name" value="EXPRESSED PROTEIN"/>
    <property type="match status" value="1"/>
</dbReference>
<feature type="region of interest" description="Disordered" evidence="1">
    <location>
        <begin position="223"/>
        <end position="246"/>
    </location>
</feature>
<feature type="region of interest" description="Disordered" evidence="1">
    <location>
        <begin position="592"/>
        <end position="632"/>
    </location>
</feature>
<feature type="compositionally biased region" description="Polar residues" evidence="1">
    <location>
        <begin position="553"/>
        <end position="562"/>
    </location>
</feature>
<reference evidence="2" key="1">
    <citation type="submission" date="2023-07" db="EMBL/GenBank/DDBJ databases">
        <title>draft genome sequence of fig (Ficus carica).</title>
        <authorList>
            <person name="Takahashi T."/>
            <person name="Nishimura K."/>
        </authorList>
    </citation>
    <scope>NUCLEOTIDE SEQUENCE</scope>
</reference>
<feature type="region of interest" description="Disordered" evidence="1">
    <location>
        <begin position="1218"/>
        <end position="1241"/>
    </location>
</feature>
<feature type="compositionally biased region" description="Basic and acidic residues" evidence="1">
    <location>
        <begin position="592"/>
        <end position="613"/>
    </location>
</feature>
<accession>A0AA88D448</accession>
<comment type="caution">
    <text evidence="2">The sequence shown here is derived from an EMBL/GenBank/DDBJ whole genome shotgun (WGS) entry which is preliminary data.</text>
</comment>
<evidence type="ECO:0000256" key="1">
    <source>
        <dbReference type="SAM" id="MobiDB-lite"/>
    </source>
</evidence>
<dbReference type="PANTHER" id="PTHR31267">
    <property type="entry name" value="DENTIN SIALOPHOSPHOPROTEIN-LIKE PROTEIN"/>
    <property type="match status" value="1"/>
</dbReference>
<evidence type="ECO:0000313" key="3">
    <source>
        <dbReference type="Proteomes" id="UP001187192"/>
    </source>
</evidence>
<evidence type="ECO:0008006" key="4">
    <source>
        <dbReference type="Google" id="ProtNLM"/>
    </source>
</evidence>
<feature type="region of interest" description="Disordered" evidence="1">
    <location>
        <begin position="1121"/>
        <end position="1171"/>
    </location>
</feature>
<gene>
    <name evidence="2" type="ORF">TIFTF001_011327</name>
</gene>
<sequence length="1727" mass="190073">MPGNEIEERIRILYELENFSQGQHQSEAVDDSRPVLIYNQWVEKQRQISEPLNSNLKNYTGQQLDSLGGHGSESFCAFDQNYGQLTRRPELSNSLSIKQQLNTNGFMLGRQNFQERQNVLEYLGENTGLIPHNLVLKGLSVHKSQQEYAPGDSPTLTTNSERSEMTDASTEFNFVGGQQLVRDQQPGFPQPTSMQQSGYNDVQLLQQHIMFKQLQELQKQQQLQQFSDARQPSQHSSISKQGSGVQYSTLINGNPVNDASQMFMNRMQRGASPAPQVISNRSAFSQEQGQTLRSMPLVSQQFDVSLYGTPVATARGTMNHFPNVPGMPHDSPNLLNKVGGQIQKPVMQSMAVSNPFIGNQYNFSPDQVYLPQGALMSKQGIQGKNMFGHVPLHDLSSGTTLGNSLLGTSLQANAPFEELSARQEPVGWPGVLQQKTMHLASSQDLVSLDPMEEKILFNTDDDVWNSPFGRHSDMVTGGFGDALEQTELNAFPSLQSGSWSALMQSAVAEASSSDTGMQEEWSGLTFQNTEISTDNQTSNILDNERQQRGWADNNLQSDSSLGSKPLSMLNDSSINSSFPGFHPTGIPFMTKHREDLHPDDSHESIQKSPRETNEWLDCNPQPPLPMDGSEQVHQPMHLDNSWASQINKLETNAHQQRIASHHIVSGPSSKPEGHANEAMYKRSDSDGFPWKTGGDSFSRSTGGLVQVGSDTDSNLLSRENAQLCTFPTIPASRISKAHQETSQQVADGNQLDYMRQLKVSTNNEENDNTGVKAYQMSNITNVMQNSYRAAEAYGQRQNCSPRDNSHKQGHLGQFKFVGDASNNAFSVDKGRLPNLQGDLRASEESSGRNLNVSATFHRSIGSGGSNINAQTSQDMLELLPKVDQSKENTTVPHFGSAGFSPLHVVAEAGTVQAPIAQMSQGFALRLSPPSQWLANSNTLISQGLPQTGSNLNLRQGHSDLGEKYQAQLTPPFQSLPASNELSLRESWENKFVTSERSNMSSNLYVHQSSVAAIPSDPPVTRNQHQMRLMPNVPVSCSSPQATLHGMAGRYPSFNLVPSQDTSQQVRANLCGQQLPGLEAVMTSQPPVSMLQQGGFLARPPSLWTSMQQHLSGMEPCKVPYVEPSRNSVDSTSLTQQELNDQDSRKSGYEPSELGPGSINSQGSVLDEDQSRKEGLQKLMSSGMINSLQAGARNISDKNSLASSPLVTHAYQQDLDRLHRSHNHSPSGSERSHESFDYSMKPSYGSRQNYSLLHQVKIKKNAGTDQSSGVLNLPQVSAPVGQPSAYEPNSTSRNFKDVGVNSPAHHSSLSSRGSKMSSFLPEAREDPRVKASSQTGLQDMPSQEVAAFRQNDFSNQPSGSNAVSEHVENSPANLKMVPSWFKQYETFRNGQVPPLYEGKPAAAAGVQFSFLKPAQNFDIHSSVERLNVNDASQSGRVLPSTAAAVVASEPFSASYVLSSEVIGQSVATMRPKKRKTMTSERLPWHKEVTEGFKRLQHISIAEQDWAQASNRLIEKVEDDVRMIEGSPLLRTKRRLILTTQLMQQLLSPTPAPLFRANAVSHYDSVVCYVARLSLGDACSFTCGKRNDMCKPPISSNVISEELKVSKSADTEHFSKAIEDFTSRSKKLESDLLRLDKAVSILDLRLECEELEKVSVINRFAKFHVRAADVSGTASSSGTAAPRMPSQRYITALPMPSNVPEGVKLTWIFGGWRSRRLEGQAIVRHEICK</sequence>
<feature type="compositionally biased region" description="Polar residues" evidence="1">
    <location>
        <begin position="1124"/>
        <end position="1138"/>
    </location>
</feature>
<proteinExistence type="predicted"/>
<dbReference type="EMBL" id="BTGU01000014">
    <property type="protein sequence ID" value="GMN42116.1"/>
    <property type="molecule type" value="Genomic_DNA"/>
</dbReference>
<protein>
    <recommendedName>
        <fullName evidence="4">Dentin sialophosphoprotein-like protein</fullName>
    </recommendedName>
</protein>
<feature type="compositionally biased region" description="Polar residues" evidence="1">
    <location>
        <begin position="226"/>
        <end position="246"/>
    </location>
</feature>
<feature type="region of interest" description="Disordered" evidence="1">
    <location>
        <begin position="655"/>
        <end position="702"/>
    </location>
</feature>
<feature type="region of interest" description="Disordered" evidence="1">
    <location>
        <begin position="547"/>
        <end position="568"/>
    </location>
</feature>
<evidence type="ECO:0000313" key="2">
    <source>
        <dbReference type="EMBL" id="GMN42116.1"/>
    </source>
</evidence>
<feature type="compositionally biased region" description="Basic and acidic residues" evidence="1">
    <location>
        <begin position="671"/>
        <end position="685"/>
    </location>
</feature>